<keyword evidence="3" id="KW-1185">Reference proteome</keyword>
<dbReference type="AlphaFoldDB" id="A0AAV7NR89"/>
<protein>
    <submittedName>
        <fullName evidence="2">Uncharacterized protein</fullName>
    </submittedName>
</protein>
<evidence type="ECO:0000313" key="3">
    <source>
        <dbReference type="Proteomes" id="UP001066276"/>
    </source>
</evidence>
<feature type="compositionally biased region" description="Polar residues" evidence="1">
    <location>
        <begin position="53"/>
        <end position="64"/>
    </location>
</feature>
<sequence length="78" mass="8716">MSRSKRYASCRLKTAPTRAQGKTERAKVVPELQHMCNILLSMKWAELAQTYADQDNSSLESGTSEELKKGTSANPNDR</sequence>
<reference evidence="2" key="1">
    <citation type="journal article" date="2022" name="bioRxiv">
        <title>Sequencing and chromosome-scale assembly of the giantPleurodeles waltlgenome.</title>
        <authorList>
            <person name="Brown T."/>
            <person name="Elewa A."/>
            <person name="Iarovenko S."/>
            <person name="Subramanian E."/>
            <person name="Araus A.J."/>
            <person name="Petzold A."/>
            <person name="Susuki M."/>
            <person name="Suzuki K.-i.T."/>
            <person name="Hayashi T."/>
            <person name="Toyoda A."/>
            <person name="Oliveira C."/>
            <person name="Osipova E."/>
            <person name="Leigh N.D."/>
            <person name="Simon A."/>
            <person name="Yun M.H."/>
        </authorList>
    </citation>
    <scope>NUCLEOTIDE SEQUENCE</scope>
    <source>
        <strain evidence="2">20211129_DDA</strain>
        <tissue evidence="2">Liver</tissue>
    </source>
</reference>
<evidence type="ECO:0000313" key="2">
    <source>
        <dbReference type="EMBL" id="KAJ1118049.1"/>
    </source>
</evidence>
<organism evidence="2 3">
    <name type="scientific">Pleurodeles waltl</name>
    <name type="common">Iberian ribbed newt</name>
    <dbReference type="NCBI Taxonomy" id="8319"/>
    <lineage>
        <taxon>Eukaryota</taxon>
        <taxon>Metazoa</taxon>
        <taxon>Chordata</taxon>
        <taxon>Craniata</taxon>
        <taxon>Vertebrata</taxon>
        <taxon>Euteleostomi</taxon>
        <taxon>Amphibia</taxon>
        <taxon>Batrachia</taxon>
        <taxon>Caudata</taxon>
        <taxon>Salamandroidea</taxon>
        <taxon>Salamandridae</taxon>
        <taxon>Pleurodelinae</taxon>
        <taxon>Pleurodeles</taxon>
    </lineage>
</organism>
<dbReference type="Proteomes" id="UP001066276">
    <property type="component" value="Chromosome 8"/>
</dbReference>
<name>A0AAV7NR89_PLEWA</name>
<comment type="caution">
    <text evidence="2">The sequence shown here is derived from an EMBL/GenBank/DDBJ whole genome shotgun (WGS) entry which is preliminary data.</text>
</comment>
<evidence type="ECO:0000256" key="1">
    <source>
        <dbReference type="SAM" id="MobiDB-lite"/>
    </source>
</evidence>
<proteinExistence type="predicted"/>
<gene>
    <name evidence="2" type="ORF">NDU88_006244</name>
</gene>
<feature type="region of interest" description="Disordered" evidence="1">
    <location>
        <begin position="53"/>
        <end position="78"/>
    </location>
</feature>
<dbReference type="EMBL" id="JANPWB010000012">
    <property type="protein sequence ID" value="KAJ1118049.1"/>
    <property type="molecule type" value="Genomic_DNA"/>
</dbReference>
<feature type="region of interest" description="Disordered" evidence="1">
    <location>
        <begin position="1"/>
        <end position="26"/>
    </location>
</feature>
<accession>A0AAV7NR89</accession>